<proteinExistence type="predicted"/>
<accession>K8NYT3</accession>
<dbReference type="Gene3D" id="3.40.50.300">
    <property type="entry name" value="P-loop containing nucleotide triphosphate hydrolases"/>
    <property type="match status" value="1"/>
</dbReference>
<dbReference type="PATRIC" id="fig|883078.3.peg.4394"/>
<evidence type="ECO:0008006" key="3">
    <source>
        <dbReference type="Google" id="ProtNLM"/>
    </source>
</evidence>
<evidence type="ECO:0000313" key="2">
    <source>
        <dbReference type="Proteomes" id="UP000001096"/>
    </source>
</evidence>
<name>K8NYT3_9BRAD</name>
<dbReference type="Pfam" id="PF13481">
    <property type="entry name" value="AAA_25"/>
    <property type="match status" value="1"/>
</dbReference>
<dbReference type="Proteomes" id="UP000001096">
    <property type="component" value="Unassembled WGS sequence"/>
</dbReference>
<dbReference type="eggNOG" id="COG3598">
    <property type="taxonomic scope" value="Bacteria"/>
</dbReference>
<reference evidence="1 2" key="1">
    <citation type="submission" date="2012-04" db="EMBL/GenBank/DDBJ databases">
        <title>The Genome Sequence of Afipia broomeae ATCC 49717.</title>
        <authorList>
            <consortium name="The Broad Institute Genome Sequencing Platform"/>
            <person name="Earl A."/>
            <person name="Ward D."/>
            <person name="Feldgarden M."/>
            <person name="Gevers D."/>
            <person name="Huys G."/>
            <person name="Walker B."/>
            <person name="Young S.K."/>
            <person name="Zeng Q."/>
            <person name="Gargeya S."/>
            <person name="Fitzgerald M."/>
            <person name="Haas B."/>
            <person name="Abouelleil A."/>
            <person name="Alvarado L."/>
            <person name="Arachchi H.M."/>
            <person name="Berlin A."/>
            <person name="Chapman S.B."/>
            <person name="Goldberg J."/>
            <person name="Griggs A."/>
            <person name="Gujja S."/>
            <person name="Hansen M."/>
            <person name="Howarth C."/>
            <person name="Imamovic A."/>
            <person name="Larimer J."/>
            <person name="McCowen C."/>
            <person name="Montmayeur A."/>
            <person name="Murphy C."/>
            <person name="Neiman D."/>
            <person name="Pearson M."/>
            <person name="Priest M."/>
            <person name="Roberts A."/>
            <person name="Saif S."/>
            <person name="Shea T."/>
            <person name="Sisk P."/>
            <person name="Sykes S."/>
            <person name="Wortman J."/>
            <person name="Nusbaum C."/>
            <person name="Birren B."/>
        </authorList>
    </citation>
    <scope>NUCLEOTIDE SEQUENCE [LARGE SCALE GENOMIC DNA]</scope>
    <source>
        <strain evidence="1 2">ATCC 49717</strain>
    </source>
</reference>
<dbReference type="HOGENOM" id="CLU_870544_0_0_5"/>
<protein>
    <recommendedName>
        <fullName evidence="3">AAA+ ATPase domain-containing protein</fullName>
    </recommendedName>
</protein>
<organism evidence="1 2">
    <name type="scientific">Afipia broomeae ATCC 49717</name>
    <dbReference type="NCBI Taxonomy" id="883078"/>
    <lineage>
        <taxon>Bacteria</taxon>
        <taxon>Pseudomonadati</taxon>
        <taxon>Pseudomonadota</taxon>
        <taxon>Alphaproteobacteria</taxon>
        <taxon>Hyphomicrobiales</taxon>
        <taxon>Nitrobacteraceae</taxon>
        <taxon>Afipia</taxon>
    </lineage>
</organism>
<keyword evidence="2" id="KW-1185">Reference proteome</keyword>
<comment type="caution">
    <text evidence="1">The sequence shown here is derived from an EMBL/GenBank/DDBJ whole genome shotgun (WGS) entry which is preliminary data.</text>
</comment>
<sequence>MIAVGEIVALVAPAGDGKSAVSHLLLTCVAEGRPFLGRKVMAGPAIYVAAERYAEASRRLLAIQRRKAPLYLAKARPNLANHAEVEELAERILQVCENERSCPVLIVIDTLARCMPGLDENSARDMGTVVEGLTRLAEHVPSAAILFVHHAGKSGSDMRGSTALIGGVDLELRVEGRGKERGKRLIVNKANAVSEEQALYFRLVPVEYRDAPNADAESVIAAVQDDGETDQPMPDSGPSRDERVLSLIAEKATDSIADRRSCLTAAREQGLIEGKSADSTAEQFRKILVRLRDADLIAFDDKKIALGSGATPNRPNGPP</sequence>
<gene>
    <name evidence="1" type="ORF">HMPREF9695_04256</name>
</gene>
<dbReference type="InterPro" id="IPR027417">
    <property type="entry name" value="P-loop_NTPase"/>
</dbReference>
<dbReference type="AlphaFoldDB" id="K8NYT3"/>
<evidence type="ECO:0000313" key="1">
    <source>
        <dbReference type="EMBL" id="EKS34346.1"/>
    </source>
</evidence>
<dbReference type="SUPFAM" id="SSF52540">
    <property type="entry name" value="P-loop containing nucleoside triphosphate hydrolases"/>
    <property type="match status" value="1"/>
</dbReference>
<dbReference type="EMBL" id="AGWX01000005">
    <property type="protein sequence ID" value="EKS34346.1"/>
    <property type="molecule type" value="Genomic_DNA"/>
</dbReference>